<feature type="domain" description="FH2" evidence="5">
    <location>
        <begin position="482"/>
        <end position="904"/>
    </location>
</feature>
<dbReference type="Pfam" id="PF02181">
    <property type="entry name" value="FH2"/>
    <property type="match status" value="1"/>
</dbReference>
<dbReference type="InterPro" id="IPR027643">
    <property type="entry name" value="Formin-like_plant"/>
</dbReference>
<dbReference type="EMBL" id="CP093348">
    <property type="protein sequence ID" value="WOH04601.1"/>
    <property type="molecule type" value="Genomic_DNA"/>
</dbReference>
<reference evidence="7" key="2">
    <citation type="submission" date="2022-03" db="EMBL/GenBank/DDBJ databases">
        <title>Draft title - Genomic analysis of global carrot germplasm unveils the trajectory of domestication and the origin of high carotenoid orange carrot.</title>
        <authorList>
            <person name="Iorizzo M."/>
            <person name="Ellison S."/>
            <person name="Senalik D."/>
            <person name="Macko-Podgorni A."/>
            <person name="Grzebelus D."/>
            <person name="Bostan H."/>
            <person name="Rolling W."/>
            <person name="Curaba J."/>
            <person name="Simon P."/>
        </authorList>
    </citation>
    <scope>NUCLEOTIDE SEQUENCE</scope>
    <source>
        <tissue evidence="7">Leaf</tissue>
    </source>
</reference>
<feature type="compositionally biased region" description="Polar residues" evidence="3">
    <location>
        <begin position="403"/>
        <end position="417"/>
    </location>
</feature>
<dbReference type="PANTHER" id="PTHR23213">
    <property type="entry name" value="FORMIN-RELATED"/>
    <property type="match status" value="1"/>
</dbReference>
<feature type="compositionally biased region" description="Polar residues" evidence="3">
    <location>
        <begin position="308"/>
        <end position="317"/>
    </location>
</feature>
<gene>
    <name evidence="6" type="ORF">DCAR_022145</name>
    <name evidence="7" type="ORF">DCAR_0624012</name>
</gene>
<feature type="compositionally biased region" description="Pro residues" evidence="3">
    <location>
        <begin position="452"/>
        <end position="461"/>
    </location>
</feature>
<organism evidence="6">
    <name type="scientific">Daucus carota subsp. sativus</name>
    <name type="common">Carrot</name>
    <dbReference type="NCBI Taxonomy" id="79200"/>
    <lineage>
        <taxon>Eukaryota</taxon>
        <taxon>Viridiplantae</taxon>
        <taxon>Streptophyta</taxon>
        <taxon>Embryophyta</taxon>
        <taxon>Tracheophyta</taxon>
        <taxon>Spermatophyta</taxon>
        <taxon>Magnoliopsida</taxon>
        <taxon>eudicotyledons</taxon>
        <taxon>Gunneridae</taxon>
        <taxon>Pentapetalae</taxon>
        <taxon>asterids</taxon>
        <taxon>campanulids</taxon>
        <taxon>Apiales</taxon>
        <taxon>Apiaceae</taxon>
        <taxon>Apioideae</taxon>
        <taxon>Scandiceae</taxon>
        <taxon>Daucinae</taxon>
        <taxon>Daucus</taxon>
        <taxon>Daucus sect. Daucus</taxon>
    </lineage>
</organism>
<dbReference type="InterPro" id="IPR042201">
    <property type="entry name" value="FH2_Formin_sf"/>
</dbReference>
<feature type="region of interest" description="Disordered" evidence="3">
    <location>
        <begin position="373"/>
        <end position="486"/>
    </location>
</feature>
<feature type="compositionally biased region" description="Basic and acidic residues" evidence="3">
    <location>
        <begin position="318"/>
        <end position="328"/>
    </location>
</feature>
<dbReference type="PROSITE" id="PS51444">
    <property type="entry name" value="FH2"/>
    <property type="match status" value="1"/>
</dbReference>
<dbReference type="GO" id="GO:0051015">
    <property type="term" value="F:actin filament binding"/>
    <property type="evidence" value="ECO:0007669"/>
    <property type="project" value="InterPro"/>
</dbReference>
<dbReference type="SMART" id="SM00498">
    <property type="entry name" value="FH2"/>
    <property type="match status" value="1"/>
</dbReference>
<dbReference type="KEGG" id="dcr:108227545"/>
<dbReference type="OrthoDB" id="1668162at2759"/>
<accession>A0A161ZUM7</accession>
<dbReference type="AlphaFoldDB" id="A0A161ZUM7"/>
<feature type="transmembrane region" description="Helical" evidence="4">
    <location>
        <begin position="148"/>
        <end position="170"/>
    </location>
</feature>
<evidence type="ECO:0000313" key="7">
    <source>
        <dbReference type="EMBL" id="WOH04601.1"/>
    </source>
</evidence>
<evidence type="ECO:0000256" key="4">
    <source>
        <dbReference type="SAM" id="Phobius"/>
    </source>
</evidence>
<sequence length="904" mass="99848">MGYGYQILCMMFLIIFMFISLHFSHFLIPGAILNAPSYFDIRSLHGGGKGSYHPTRNAGEDTKSLNLGKFRALLGLRSFSIRKESYYKAKCPIGGPAPAPAPALPHQVYSHRYHHHPSPRPQPLPRVTVPFRKIHKDNEGKGRGRRTLVAILVSTSATFVLCGIGLIWGCQKFRKKKKSRSTVSIVHSIEGGTQSESKYVFASHSSVSKVTSHPSPRLLYLDSVRSALEPQPFTIKQSFLNVNASPIHTTPYGKHCEVAELENASDSVITVAELENASDSVTAESSAVGEIVSVNETDELLKHDVDSSSKLSAINSTDEAHTSDDESFHSLCNSHSSSARFSNASEGNSDTSEIESLYVSKALTSPMNFHISSPAPLLKSPSSPPPPPPPPPPLIHTHKSPSEKASMNLSSANKPNLSSPRTSCSSSGSNQTPRSDLPPSPHDHPKVSTGIPQPPIPPPPTKEYGNSLKGPPPPPLPQQTPLSKDGVPLAKLKPLHWDKVRAVSDHSMVWDKLRSNSFEFDEKMIESLFGYNLKNSMKNDDTKSKSPSPSKHVLEPKRLQNITILSKALNVTTEQVCNALVQGAGLSLQQLEALIKMEPTKEEEANLSSYNGDINQLGSAEKFVKIMLNIPHAFMRIEAMLYKETFEDEVDHLRKSFSMLEDACKELRSSRLFLKLLEAVLKTGNRMNIGTIRGGARAFKLDTLLKLADVKGTDGKTTLLHFVVQEIVRAEGLKISESIIGKINNQKIRSKNVEDREETYRKMGLDLISGLSTELFNVKKTATVDLDVIASSVSNLSDGMTKLQHLVNKDLTEEEKSSKFVQVMRSFLNCAEKNLKELQVDESRVFLHVREITEYFHGNVSKDEANPLRIFVIVRDFLGMLDHVCKELRSFKVPSSPNPLAPFR</sequence>
<dbReference type="Gramene" id="KZM90490">
    <property type="protein sequence ID" value="KZM90490"/>
    <property type="gene ID" value="DCAR_022145"/>
</dbReference>
<dbReference type="Gene3D" id="1.20.58.2220">
    <property type="entry name" value="Formin, FH2 domain"/>
    <property type="match status" value="1"/>
</dbReference>
<evidence type="ECO:0000256" key="3">
    <source>
        <dbReference type="SAM" id="MobiDB-lite"/>
    </source>
</evidence>
<dbReference type="Proteomes" id="UP000077755">
    <property type="component" value="Chromosome 6"/>
</dbReference>
<feature type="compositionally biased region" description="Low complexity" evidence="3">
    <location>
        <begin position="418"/>
        <end position="429"/>
    </location>
</feature>
<evidence type="ECO:0000256" key="1">
    <source>
        <dbReference type="ARBA" id="ARBA00025793"/>
    </source>
</evidence>
<dbReference type="SUPFAM" id="SSF101447">
    <property type="entry name" value="Formin homology 2 domain (FH2 domain)"/>
    <property type="match status" value="1"/>
</dbReference>
<keyword evidence="8" id="KW-1185">Reference proteome</keyword>
<name>A0A161ZUM7_DAUCS</name>
<evidence type="ECO:0000259" key="5">
    <source>
        <dbReference type="PROSITE" id="PS51444"/>
    </source>
</evidence>
<feature type="transmembrane region" description="Helical" evidence="4">
    <location>
        <begin position="7"/>
        <end position="28"/>
    </location>
</feature>
<protein>
    <recommendedName>
        <fullName evidence="2">Formin-like protein</fullName>
    </recommendedName>
</protein>
<evidence type="ECO:0000256" key="2">
    <source>
        <dbReference type="RuleBase" id="RU361260"/>
    </source>
</evidence>
<proteinExistence type="inferred from homology"/>
<evidence type="ECO:0000313" key="6">
    <source>
        <dbReference type="EMBL" id="KZM90490.1"/>
    </source>
</evidence>
<keyword evidence="4" id="KW-0472">Membrane</keyword>
<comment type="similarity">
    <text evidence="1">Belongs to the formin-like family. Class-I subfamily.</text>
</comment>
<dbReference type="GO" id="GO:0045010">
    <property type="term" value="P:actin nucleation"/>
    <property type="evidence" value="ECO:0007669"/>
    <property type="project" value="InterPro"/>
</dbReference>
<dbReference type="PANTHER" id="PTHR23213:SF177">
    <property type="entry name" value="FORMIN-LIKE PROTEIN 11"/>
    <property type="match status" value="1"/>
</dbReference>
<keyword evidence="4" id="KW-0812">Transmembrane</keyword>
<feature type="compositionally biased region" description="Low complexity" evidence="3">
    <location>
        <begin position="329"/>
        <end position="345"/>
    </location>
</feature>
<feature type="compositionally biased region" description="Pro residues" evidence="3">
    <location>
        <begin position="382"/>
        <end position="394"/>
    </location>
</feature>
<dbReference type="InterPro" id="IPR015425">
    <property type="entry name" value="FH2_Formin"/>
</dbReference>
<evidence type="ECO:0000313" key="8">
    <source>
        <dbReference type="Proteomes" id="UP000077755"/>
    </source>
</evidence>
<dbReference type="EMBL" id="LNRQ01000006">
    <property type="protein sequence ID" value="KZM90490.1"/>
    <property type="molecule type" value="Genomic_DNA"/>
</dbReference>
<keyword evidence="4" id="KW-1133">Transmembrane helix</keyword>
<dbReference type="STRING" id="79200.A0A161ZUM7"/>
<feature type="region of interest" description="Disordered" evidence="3">
    <location>
        <begin position="305"/>
        <end position="351"/>
    </location>
</feature>
<reference evidence="6" key="1">
    <citation type="journal article" date="2016" name="Nat. Genet.">
        <title>A high-quality carrot genome assembly provides new insights into carotenoid accumulation and asterid genome evolution.</title>
        <authorList>
            <person name="Iorizzo M."/>
            <person name="Ellison S."/>
            <person name="Senalik D."/>
            <person name="Zeng P."/>
            <person name="Satapoomin P."/>
            <person name="Huang J."/>
            <person name="Bowman M."/>
            <person name="Iovene M."/>
            <person name="Sanseverino W."/>
            <person name="Cavagnaro P."/>
            <person name="Yildiz M."/>
            <person name="Macko-Podgorni A."/>
            <person name="Moranska E."/>
            <person name="Grzebelus E."/>
            <person name="Grzebelus D."/>
            <person name="Ashrafi H."/>
            <person name="Zheng Z."/>
            <person name="Cheng S."/>
            <person name="Spooner D."/>
            <person name="Van Deynze A."/>
            <person name="Simon P."/>
        </authorList>
    </citation>
    <scope>NUCLEOTIDE SEQUENCE [LARGE SCALE GENOMIC DNA]</scope>
    <source>
        <tissue evidence="6">Leaf</tissue>
    </source>
</reference>